<organism evidence="2 3">
    <name type="scientific">Steinernema carpocapsae</name>
    <name type="common">Entomopathogenic nematode</name>
    <dbReference type="NCBI Taxonomy" id="34508"/>
    <lineage>
        <taxon>Eukaryota</taxon>
        <taxon>Metazoa</taxon>
        <taxon>Ecdysozoa</taxon>
        <taxon>Nematoda</taxon>
        <taxon>Chromadorea</taxon>
        <taxon>Rhabditida</taxon>
        <taxon>Tylenchina</taxon>
        <taxon>Panagrolaimomorpha</taxon>
        <taxon>Strongyloidoidea</taxon>
        <taxon>Steinernematidae</taxon>
        <taxon>Steinernema</taxon>
    </lineage>
</organism>
<keyword evidence="3" id="KW-1185">Reference proteome</keyword>
<keyword evidence="1" id="KW-0732">Signal</keyword>
<sequence>MTQLIFAVLCLALAVSARRTKEEFEAEVAKNVTQITKKLEKLSKFENIEEDYKLIDDIAYAVHYWPFFSSIIQRSKPFQTAGYALAHQFSDFKSAYLHELREVQCPLTQDFTRKSENTTIFWLENADVLIFSMHKDSHKRAHDKCSFAHNPFAWMDNVRYIDAGDIKKSIDIIDKRFCSQEKIKETAPKVAKMEFTVYMLAMKICYEEHYKGNATQIQTQRERETKNFQEVFAKLNNVF</sequence>
<dbReference type="AlphaFoldDB" id="A0A4U5M2R9"/>
<comment type="caution">
    <text evidence="2">The sequence shown here is derived from an EMBL/GenBank/DDBJ whole genome shotgun (WGS) entry which is preliminary data.</text>
</comment>
<evidence type="ECO:0000313" key="2">
    <source>
        <dbReference type="EMBL" id="TKR62972.1"/>
    </source>
</evidence>
<protein>
    <submittedName>
        <fullName evidence="2">Uncharacterized protein</fullName>
    </submittedName>
</protein>
<evidence type="ECO:0000256" key="1">
    <source>
        <dbReference type="SAM" id="SignalP"/>
    </source>
</evidence>
<dbReference type="OrthoDB" id="10438429at2759"/>
<dbReference type="EMBL" id="AZBU02000010">
    <property type="protein sequence ID" value="TKR62972.1"/>
    <property type="molecule type" value="Genomic_DNA"/>
</dbReference>
<dbReference type="Proteomes" id="UP000298663">
    <property type="component" value="Unassembled WGS sequence"/>
</dbReference>
<proteinExistence type="predicted"/>
<feature type="signal peptide" evidence="1">
    <location>
        <begin position="1"/>
        <end position="17"/>
    </location>
</feature>
<accession>A0A4U5M2R9</accession>
<gene>
    <name evidence="2" type="ORF">L596_026865</name>
</gene>
<evidence type="ECO:0000313" key="3">
    <source>
        <dbReference type="Proteomes" id="UP000298663"/>
    </source>
</evidence>
<reference evidence="2 3" key="2">
    <citation type="journal article" date="2019" name="G3 (Bethesda)">
        <title>Hybrid Assembly of the Genome of the Entomopathogenic Nematode Steinernema carpocapsae Identifies the X-Chromosome.</title>
        <authorList>
            <person name="Serra L."/>
            <person name="Macchietto M."/>
            <person name="Macias-Munoz A."/>
            <person name="McGill C.J."/>
            <person name="Rodriguez I.M."/>
            <person name="Rodriguez B."/>
            <person name="Murad R."/>
            <person name="Mortazavi A."/>
        </authorList>
    </citation>
    <scope>NUCLEOTIDE SEQUENCE [LARGE SCALE GENOMIC DNA]</scope>
    <source>
        <strain evidence="2 3">ALL</strain>
    </source>
</reference>
<reference evidence="2 3" key="1">
    <citation type="journal article" date="2015" name="Genome Biol.">
        <title>Comparative genomics of Steinernema reveals deeply conserved gene regulatory networks.</title>
        <authorList>
            <person name="Dillman A.R."/>
            <person name="Macchietto M."/>
            <person name="Porter C.F."/>
            <person name="Rogers A."/>
            <person name="Williams B."/>
            <person name="Antoshechkin I."/>
            <person name="Lee M.M."/>
            <person name="Goodwin Z."/>
            <person name="Lu X."/>
            <person name="Lewis E.E."/>
            <person name="Goodrich-Blair H."/>
            <person name="Stock S.P."/>
            <person name="Adams B.J."/>
            <person name="Sternberg P.W."/>
            <person name="Mortazavi A."/>
        </authorList>
    </citation>
    <scope>NUCLEOTIDE SEQUENCE [LARGE SCALE GENOMIC DNA]</scope>
    <source>
        <strain evidence="2 3">ALL</strain>
    </source>
</reference>
<feature type="chain" id="PRO_5020957049" evidence="1">
    <location>
        <begin position="18"/>
        <end position="239"/>
    </location>
</feature>
<name>A0A4U5M2R9_STECR</name>